<dbReference type="GO" id="GO:0016460">
    <property type="term" value="C:myosin II complex"/>
    <property type="evidence" value="ECO:0007669"/>
    <property type="project" value="TreeGrafter"/>
</dbReference>
<evidence type="ECO:0000256" key="2">
    <source>
        <dbReference type="SAM" id="MobiDB-lite"/>
    </source>
</evidence>
<dbReference type="GO" id="GO:0005509">
    <property type="term" value="F:calcium ion binding"/>
    <property type="evidence" value="ECO:0007669"/>
    <property type="project" value="InterPro"/>
</dbReference>
<sequence length="167" mass="19311">MEDEQNSQIDDNAYDEQDEQQQQLSELNDLFSRFKDDSANDYINVNRLTEVLQAFGRNPSLRDSEQRMNELEAAGKFELTLDDVLQIIDEPWTAVNNDRDGLRQALEKFDTTHEGYIEIEKFRTMMTTIGEPLSDDELDDLIQLGLNDEQTKINIDYLVDQLLGTNA</sequence>
<dbReference type="EMBL" id="CAJNRF010010095">
    <property type="protein sequence ID" value="CAF2116754.1"/>
    <property type="molecule type" value="Genomic_DNA"/>
</dbReference>
<dbReference type="InterPro" id="IPR002048">
    <property type="entry name" value="EF_hand_dom"/>
</dbReference>
<feature type="compositionally biased region" description="Polar residues" evidence="2">
    <location>
        <begin position="1"/>
        <end position="10"/>
    </location>
</feature>
<feature type="region of interest" description="Disordered" evidence="2">
    <location>
        <begin position="1"/>
        <end position="23"/>
    </location>
</feature>
<accession>A0A816V853</accession>
<protein>
    <recommendedName>
        <fullName evidence="3">EF-hand domain-containing protein</fullName>
    </recommendedName>
</protein>
<evidence type="ECO:0000259" key="3">
    <source>
        <dbReference type="PROSITE" id="PS50222"/>
    </source>
</evidence>
<dbReference type="InterPro" id="IPR050230">
    <property type="entry name" value="CALM/Myosin/TropC-like"/>
</dbReference>
<evidence type="ECO:0000313" key="4">
    <source>
        <dbReference type="EMBL" id="CAF2116754.1"/>
    </source>
</evidence>
<reference evidence="4" key="1">
    <citation type="submission" date="2021-02" db="EMBL/GenBank/DDBJ databases">
        <authorList>
            <person name="Nowell W R."/>
        </authorList>
    </citation>
    <scope>NUCLEOTIDE SEQUENCE</scope>
</reference>
<comment type="caution">
    <text evidence="4">The sequence shown here is derived from an EMBL/GenBank/DDBJ whole genome shotgun (WGS) entry which is preliminary data.</text>
</comment>
<dbReference type="PANTHER" id="PTHR23048:SF0">
    <property type="entry name" value="CALMODULIN LIKE 3"/>
    <property type="match status" value="1"/>
</dbReference>
<dbReference type="InterPro" id="IPR011992">
    <property type="entry name" value="EF-hand-dom_pair"/>
</dbReference>
<evidence type="ECO:0000313" key="5">
    <source>
        <dbReference type="Proteomes" id="UP000663856"/>
    </source>
</evidence>
<dbReference type="PANTHER" id="PTHR23048">
    <property type="entry name" value="MYOSIN LIGHT CHAIN 1, 3"/>
    <property type="match status" value="1"/>
</dbReference>
<dbReference type="Proteomes" id="UP000663856">
    <property type="component" value="Unassembled WGS sequence"/>
</dbReference>
<dbReference type="FunFam" id="1.10.238.10:FF:000001">
    <property type="entry name" value="Calmodulin 1"/>
    <property type="match status" value="1"/>
</dbReference>
<dbReference type="PROSITE" id="PS50222">
    <property type="entry name" value="EF_HAND_2"/>
    <property type="match status" value="1"/>
</dbReference>
<gene>
    <name evidence="4" type="ORF">WKI299_LOCUS23361</name>
</gene>
<keyword evidence="1" id="KW-0677">Repeat</keyword>
<feature type="domain" description="EF-hand" evidence="3">
    <location>
        <begin position="97"/>
        <end position="132"/>
    </location>
</feature>
<dbReference type="SUPFAM" id="SSF47473">
    <property type="entry name" value="EF-hand"/>
    <property type="match status" value="1"/>
</dbReference>
<organism evidence="4 5">
    <name type="scientific">Rotaria magnacalcarata</name>
    <dbReference type="NCBI Taxonomy" id="392030"/>
    <lineage>
        <taxon>Eukaryota</taxon>
        <taxon>Metazoa</taxon>
        <taxon>Spiralia</taxon>
        <taxon>Gnathifera</taxon>
        <taxon>Rotifera</taxon>
        <taxon>Eurotatoria</taxon>
        <taxon>Bdelloidea</taxon>
        <taxon>Philodinida</taxon>
        <taxon>Philodinidae</taxon>
        <taxon>Rotaria</taxon>
    </lineage>
</organism>
<name>A0A816V853_9BILA</name>
<evidence type="ECO:0000256" key="1">
    <source>
        <dbReference type="ARBA" id="ARBA00022737"/>
    </source>
</evidence>
<dbReference type="Gene3D" id="1.10.238.10">
    <property type="entry name" value="EF-hand"/>
    <property type="match status" value="2"/>
</dbReference>
<proteinExistence type="predicted"/>
<dbReference type="AlphaFoldDB" id="A0A816V853"/>